<dbReference type="SUPFAM" id="SSF46894">
    <property type="entry name" value="C-terminal effector domain of the bipartite response regulators"/>
    <property type="match status" value="1"/>
</dbReference>
<sequence length="146" mass="17169">MGYRLYGFMIGAEIHFDISNRRLYRLTGSHTEKNIVFASIYFNETMLRLFLYLLINARSQPVPKEELYEKIWEAHNLSPSAQRLWQVLHNLNNKLGLLGLPRDFILNIRGQGYVINYPDVIPVYYKVSELPTHAVKKREKIDNLSE</sequence>
<dbReference type="Pfam" id="PF00486">
    <property type="entry name" value="Trans_reg_C"/>
    <property type="match status" value="1"/>
</dbReference>
<proteinExistence type="predicted"/>
<name>A0A0P8HYB6_CITFR</name>
<comment type="caution">
    <text evidence="3">The sequence shown here is derived from an EMBL/GenBank/DDBJ whole genome shotgun (WGS) entry which is preliminary data.</text>
</comment>
<protein>
    <submittedName>
        <fullName evidence="3">Helix-turn-helix domain-containing protein</fullName>
    </submittedName>
</protein>
<feature type="domain" description="OmpR/PhoB-type" evidence="2">
    <location>
        <begin position="37"/>
        <end position="115"/>
    </location>
</feature>
<gene>
    <name evidence="4" type="ORF">AN672_22950</name>
    <name evidence="3" type="ORF">I9Y29_001158</name>
</gene>
<dbReference type="GO" id="GO:0000160">
    <property type="term" value="P:phosphorelay signal transduction system"/>
    <property type="evidence" value="ECO:0007669"/>
    <property type="project" value="InterPro"/>
</dbReference>
<dbReference type="GO" id="GO:0003677">
    <property type="term" value="F:DNA binding"/>
    <property type="evidence" value="ECO:0007669"/>
    <property type="project" value="UniProtKB-KW"/>
</dbReference>
<evidence type="ECO:0000313" key="4">
    <source>
        <dbReference type="EMBL" id="KPR50759.1"/>
    </source>
</evidence>
<dbReference type="Gene3D" id="1.10.10.10">
    <property type="entry name" value="Winged helix-like DNA-binding domain superfamily/Winged helix DNA-binding domain"/>
    <property type="match status" value="1"/>
</dbReference>
<evidence type="ECO:0000256" key="1">
    <source>
        <dbReference type="ARBA" id="ARBA00023125"/>
    </source>
</evidence>
<dbReference type="SMART" id="SM00862">
    <property type="entry name" value="Trans_reg_C"/>
    <property type="match status" value="1"/>
</dbReference>
<evidence type="ECO:0000313" key="3">
    <source>
        <dbReference type="EMBL" id="HAT3896748.1"/>
    </source>
</evidence>
<reference evidence="3" key="3">
    <citation type="journal article" date="2018" name="Genome Biol.">
        <title>SKESA: strategic k-mer extension for scrupulous assemblies.</title>
        <authorList>
            <person name="Souvorov A."/>
            <person name="Agarwala R."/>
            <person name="Lipman D.J."/>
        </authorList>
    </citation>
    <scope>NUCLEOTIDE SEQUENCE</scope>
    <source>
        <strain evidence="3">O50</strain>
    </source>
</reference>
<accession>A0A0P8HYB6</accession>
<evidence type="ECO:0000313" key="5">
    <source>
        <dbReference type="Proteomes" id="UP000050520"/>
    </source>
</evidence>
<dbReference type="InterPro" id="IPR036388">
    <property type="entry name" value="WH-like_DNA-bd_sf"/>
</dbReference>
<reference evidence="5" key="1">
    <citation type="submission" date="2015-09" db="EMBL/GenBank/DDBJ databases">
        <title>Prevalence of NDMs in South Africa.</title>
        <authorList>
            <person name="Osei Sekyere J."/>
            <person name="Govinden U."/>
            <person name="Essack S."/>
            <person name="Haldorsen B."/>
            <person name="Samuelsen O."/>
            <person name="Aasnaes B."/>
            <person name="Sundsfjord A."/>
        </authorList>
    </citation>
    <scope>NUCLEOTIDE SEQUENCE [LARGE SCALE GENOMIC DNA]</scope>
    <source>
        <strain evidence="5">ST62:944112508</strain>
    </source>
</reference>
<dbReference type="EMBL" id="DACSXJ010000005">
    <property type="protein sequence ID" value="HAT3896748.1"/>
    <property type="molecule type" value="Genomic_DNA"/>
</dbReference>
<keyword evidence="1" id="KW-0238">DNA-binding</keyword>
<evidence type="ECO:0000259" key="2">
    <source>
        <dbReference type="SMART" id="SM00862"/>
    </source>
</evidence>
<dbReference type="InterPro" id="IPR016032">
    <property type="entry name" value="Sig_transdc_resp-reg_C-effctor"/>
</dbReference>
<reference evidence="4 5" key="2">
    <citation type="journal article" date="2017" name="PLoS ONE">
        <title>Genomic and phenotypic characterisation of fluoroquinolone resistance mechanisms in Enterobacteriaceae in Durban, South Africa.</title>
        <authorList>
            <person name="Osei Sekyere J."/>
            <person name="Amoako D.G."/>
        </authorList>
    </citation>
    <scope>NUCLEOTIDE SEQUENCE [LARGE SCALE GENOMIC DNA]</scope>
    <source>
        <strain evidence="4 5">ST62:944112508</strain>
    </source>
</reference>
<dbReference type="Proteomes" id="UP000050520">
    <property type="component" value="Unassembled WGS sequence"/>
</dbReference>
<organism evidence="3">
    <name type="scientific">Citrobacter freundii</name>
    <dbReference type="NCBI Taxonomy" id="546"/>
    <lineage>
        <taxon>Bacteria</taxon>
        <taxon>Pseudomonadati</taxon>
        <taxon>Pseudomonadota</taxon>
        <taxon>Gammaproteobacteria</taxon>
        <taxon>Enterobacterales</taxon>
        <taxon>Enterobacteriaceae</taxon>
        <taxon>Citrobacter</taxon>
        <taxon>Citrobacter freundii complex</taxon>
    </lineage>
</organism>
<dbReference type="GO" id="GO:0006355">
    <property type="term" value="P:regulation of DNA-templated transcription"/>
    <property type="evidence" value="ECO:0007669"/>
    <property type="project" value="InterPro"/>
</dbReference>
<reference evidence="3" key="4">
    <citation type="submission" date="2020-09" db="EMBL/GenBank/DDBJ databases">
        <authorList>
            <consortium name="NCBI Pathogen Detection Project"/>
        </authorList>
    </citation>
    <scope>NUCLEOTIDE SEQUENCE</scope>
    <source>
        <strain evidence="3">O50</strain>
    </source>
</reference>
<dbReference type="EMBL" id="LJEB01000121">
    <property type="protein sequence ID" value="KPR50759.1"/>
    <property type="molecule type" value="Genomic_DNA"/>
</dbReference>
<dbReference type="InterPro" id="IPR001867">
    <property type="entry name" value="OmpR/PhoB-type_DNA-bd"/>
</dbReference>
<dbReference type="AlphaFoldDB" id="A0A0P8HYB6"/>
<dbReference type="Proteomes" id="UP000855471">
    <property type="component" value="Unassembled WGS sequence"/>
</dbReference>
<dbReference type="RefSeq" id="WP_003023322.1">
    <property type="nucleotide sequence ID" value="NZ_CABDWZ010000001.1"/>
</dbReference>